<dbReference type="SUPFAM" id="SSF82708">
    <property type="entry name" value="R3H domain"/>
    <property type="match status" value="1"/>
</dbReference>
<evidence type="ECO:0000256" key="12">
    <source>
        <dbReference type="ARBA" id="ARBA00022884"/>
    </source>
</evidence>
<dbReference type="OrthoDB" id="6513042at2759"/>
<evidence type="ECO:0000313" key="21">
    <source>
        <dbReference type="RefSeq" id="XP_022094082.1"/>
    </source>
</evidence>
<keyword evidence="9" id="KW-0347">Helicase</keyword>
<evidence type="ECO:0000256" key="7">
    <source>
        <dbReference type="ARBA" id="ARBA00022771"/>
    </source>
</evidence>
<sequence length="1059" mass="117563">MAVREFIKKQSELLALEREAEIAETSALAENVPLKELQRRGVCLLKLHPASQSTGLYGRTLVTFAPRKGHGDGTLPTHNISSGDIVGVSPSHGGGASSTEDPSGIVSRVTQSSITVAFDHKDTEGPVTFEYEGLYRLTKLANDVTYRRLKRSLSDLDACSSSQAHHLVDVLFGEADVSPPSLPLPQPRQPAESAELQFFNENLDRSQREAVTFALGQRDVAIIHGPPGTGKTTTIVEIIRQAVKQKLKVLACAPSNVAVDNLVERLAAGKVHIVRLGHPARLLHSIQRYALDAILASSEEAGIVRDVRKEIDQTRTLLSKTKQAGEKRRLRDEARTLRKELREREQHAVQEILQRADVVLATNTGASPTGPLSHLPREHFDLAVVDECAQALEAGCWIPLLLAPRCVLAGDHQQLPPTILSDRAAADGLAVSLMERAVKLHDDKITRMLTTQYRMNSAIMRWSSDALYDGKLAADESVARHLLKDLPGVEQNEDTSLPLLLIDTAGCGLEELDLESEVSKGNEGEADLVAVHIERLLDSGVPAWEIAVIAPYNLQVELLRLRLSGRHPDLEIKSVDGFQGREKEAVVISLVRSNSKGEVGFLAEDRRINVAVTRARRHVAVICDSDTIRHHGFLKNLVEYMEANGEVRSAFQYQDEIDLSSSDAPRPDYLKFRQSKPSIKKDKGAKPKQPRPKEKRHHTSDTKTRSFDPEVSAKREAELTAQVQSFAKDRTADRLAFPPTLNSHDRLVVHQAAEQLGLYHSSIGEGRDRHIIISSQPIRTDVAESKSSSHGSDGKDSTDSVEEKLANVHVDAVLEELRTENLMDVIIGADHDGTDVLSLDAEGNVEKENTDLVNVRDGAIKDINCQGEASFAQKARPPKQETKSSEEATDLHKCKFCKKKLPPGSVLLHEIHCEKKMEEKRRLQEVSKTKKKTDKSKQRNALEHTTEEDFDKLIALAVESDNRCNFVRCAERIALTGVRCAFCNRRYCFGHAMPEVHGCGEMARAHARKVVHREKEVWAGSGTRERKVDPTRRAQLERKLEKKRGEMEEKRTRKSAKKK</sequence>
<feature type="coiled-coil region" evidence="16">
    <location>
        <begin position="320"/>
        <end position="351"/>
    </location>
</feature>
<dbReference type="InterPro" id="IPR014001">
    <property type="entry name" value="Helicase_ATP-bd"/>
</dbReference>
<dbReference type="GO" id="GO:0003723">
    <property type="term" value="F:RNA binding"/>
    <property type="evidence" value="ECO:0007669"/>
    <property type="project" value="UniProtKB-KW"/>
</dbReference>
<dbReference type="KEGG" id="aplc:110981122"/>
<keyword evidence="7 15" id="KW-0863">Zinc-finger</keyword>
<evidence type="ECO:0000256" key="16">
    <source>
        <dbReference type="SAM" id="Coils"/>
    </source>
</evidence>
<feature type="region of interest" description="Disordered" evidence="17">
    <location>
        <begin position="658"/>
        <end position="715"/>
    </location>
</feature>
<dbReference type="FunFam" id="3.30.1370.50:FF:000002">
    <property type="entry name" value="Immunoglobulin mu DNA-binding protein 2"/>
    <property type="match status" value="1"/>
</dbReference>
<dbReference type="InterPro" id="IPR047187">
    <property type="entry name" value="SF1_C_Upf1"/>
</dbReference>
<dbReference type="SUPFAM" id="SSF118310">
    <property type="entry name" value="AN1-like Zinc finger"/>
    <property type="match status" value="1"/>
</dbReference>
<keyword evidence="10" id="KW-0862">Zinc</keyword>
<comment type="catalytic activity">
    <reaction evidence="14">
        <text>ATP + H2O = ADP + phosphate + H(+)</text>
        <dbReference type="Rhea" id="RHEA:13065"/>
        <dbReference type="ChEBI" id="CHEBI:15377"/>
        <dbReference type="ChEBI" id="CHEBI:15378"/>
        <dbReference type="ChEBI" id="CHEBI:30616"/>
        <dbReference type="ChEBI" id="CHEBI:43474"/>
        <dbReference type="ChEBI" id="CHEBI:456216"/>
        <dbReference type="EC" id="3.6.4.12"/>
    </reaction>
    <physiologicalReaction direction="left-to-right" evidence="14">
        <dbReference type="Rhea" id="RHEA:13066"/>
    </physiologicalReaction>
</comment>
<evidence type="ECO:0000256" key="4">
    <source>
        <dbReference type="ARBA" id="ARBA00022490"/>
    </source>
</evidence>
<evidence type="ECO:0000259" key="19">
    <source>
        <dbReference type="PROSITE" id="PS51061"/>
    </source>
</evidence>
<keyword evidence="16" id="KW-0175">Coiled coil</keyword>
<dbReference type="RefSeq" id="XP_022094082.1">
    <property type="nucleotide sequence ID" value="XM_022238390.1"/>
</dbReference>
<evidence type="ECO:0000256" key="6">
    <source>
        <dbReference type="ARBA" id="ARBA00022741"/>
    </source>
</evidence>
<dbReference type="Pfam" id="PF13087">
    <property type="entry name" value="AAA_12"/>
    <property type="match status" value="1"/>
</dbReference>
<dbReference type="FunFam" id="3.40.50.300:FF:001146">
    <property type="entry name" value="DNA-binding protein SMUBP-2 isoform X1"/>
    <property type="match status" value="1"/>
</dbReference>
<dbReference type="GeneID" id="110981122"/>
<evidence type="ECO:0000256" key="9">
    <source>
        <dbReference type="ARBA" id="ARBA00022806"/>
    </source>
</evidence>
<dbReference type="NCBIfam" id="TIGR00376">
    <property type="entry name" value="IGHMBP2 family helicase"/>
    <property type="match status" value="1"/>
</dbReference>
<keyword evidence="12" id="KW-0694">RNA-binding</keyword>
<dbReference type="GO" id="GO:0005634">
    <property type="term" value="C:nucleus"/>
    <property type="evidence" value="ECO:0007669"/>
    <property type="project" value="UniProtKB-SubCell"/>
</dbReference>
<organism evidence="20 21">
    <name type="scientific">Acanthaster planci</name>
    <name type="common">Crown-of-thorns starfish</name>
    <dbReference type="NCBI Taxonomy" id="133434"/>
    <lineage>
        <taxon>Eukaryota</taxon>
        <taxon>Metazoa</taxon>
        <taxon>Echinodermata</taxon>
        <taxon>Eleutherozoa</taxon>
        <taxon>Asterozoa</taxon>
        <taxon>Asteroidea</taxon>
        <taxon>Valvatacea</taxon>
        <taxon>Valvatida</taxon>
        <taxon>Acanthasteridae</taxon>
        <taxon>Acanthaster</taxon>
    </lineage>
</organism>
<keyword evidence="5" id="KW-0479">Metal-binding</keyword>
<dbReference type="InterPro" id="IPR003593">
    <property type="entry name" value="AAA+_ATPase"/>
</dbReference>
<dbReference type="PANTHER" id="PTHR43788">
    <property type="entry name" value="DNA2/NAM7 HELICASE FAMILY MEMBER"/>
    <property type="match status" value="1"/>
</dbReference>
<dbReference type="GO" id="GO:0016787">
    <property type="term" value="F:hydrolase activity"/>
    <property type="evidence" value="ECO:0007669"/>
    <property type="project" value="UniProtKB-KW"/>
</dbReference>
<evidence type="ECO:0000256" key="17">
    <source>
        <dbReference type="SAM" id="MobiDB-lite"/>
    </source>
</evidence>
<dbReference type="SMART" id="SM00154">
    <property type="entry name" value="ZnF_AN1"/>
    <property type="match status" value="1"/>
</dbReference>
<feature type="region of interest" description="Disordered" evidence="17">
    <location>
        <begin position="919"/>
        <end position="943"/>
    </location>
</feature>
<evidence type="ECO:0000256" key="1">
    <source>
        <dbReference type="ARBA" id="ARBA00004123"/>
    </source>
</evidence>
<dbReference type="InterPro" id="IPR001374">
    <property type="entry name" value="R3H_dom"/>
</dbReference>
<dbReference type="InterPro" id="IPR036867">
    <property type="entry name" value="R3H_dom_sf"/>
</dbReference>
<dbReference type="Pfam" id="PF01428">
    <property type="entry name" value="zf-AN1"/>
    <property type="match status" value="1"/>
</dbReference>
<dbReference type="Pfam" id="PF21138">
    <property type="entry name" value="SMUBP-2_HCS1_1B"/>
    <property type="match status" value="1"/>
</dbReference>
<dbReference type="PROSITE" id="PS51061">
    <property type="entry name" value="R3H"/>
    <property type="match status" value="1"/>
</dbReference>
<feature type="region of interest" description="Disordered" evidence="17">
    <location>
        <begin position="1018"/>
        <end position="1059"/>
    </location>
</feature>
<protein>
    <submittedName>
        <fullName evidence="21">DNA-binding protein SMUBP-2-like</fullName>
    </submittedName>
</protein>
<dbReference type="CDD" id="cd18044">
    <property type="entry name" value="DEXXQc_SMUBP2"/>
    <property type="match status" value="1"/>
</dbReference>
<evidence type="ECO:0000256" key="15">
    <source>
        <dbReference type="PROSITE-ProRule" id="PRU00449"/>
    </source>
</evidence>
<dbReference type="Pfam" id="PF01424">
    <property type="entry name" value="R3H"/>
    <property type="match status" value="1"/>
</dbReference>
<dbReference type="Gene3D" id="3.30.1370.50">
    <property type="entry name" value="R3H-like domain"/>
    <property type="match status" value="1"/>
</dbReference>
<comment type="similarity">
    <text evidence="3">Belongs to the DNA2/NAM7 helicase family.</text>
</comment>
<dbReference type="Gene3D" id="2.40.30.270">
    <property type="match status" value="1"/>
</dbReference>
<dbReference type="CTD" id="3508"/>
<dbReference type="SMART" id="SM00393">
    <property type="entry name" value="R3H"/>
    <property type="match status" value="1"/>
</dbReference>
<evidence type="ECO:0000313" key="20">
    <source>
        <dbReference type="Proteomes" id="UP000694845"/>
    </source>
</evidence>
<dbReference type="InterPro" id="IPR041679">
    <property type="entry name" value="DNA2/NAM7-like_C"/>
</dbReference>
<keyword evidence="11" id="KW-0067">ATP-binding</keyword>
<keyword evidence="20" id="KW-1185">Reference proteome</keyword>
<feature type="domain" description="R3H" evidence="19">
    <location>
        <begin position="713"/>
        <end position="777"/>
    </location>
</feature>
<dbReference type="Gene3D" id="4.10.1110.10">
    <property type="entry name" value="AN1-like Zinc finger"/>
    <property type="match status" value="1"/>
</dbReference>
<dbReference type="OMA" id="TIIHGPP"/>
<dbReference type="AlphaFoldDB" id="A0A8B7YN41"/>
<evidence type="ECO:0000256" key="5">
    <source>
        <dbReference type="ARBA" id="ARBA00022723"/>
    </source>
</evidence>
<dbReference type="SMART" id="SM00382">
    <property type="entry name" value="AAA"/>
    <property type="match status" value="1"/>
</dbReference>
<evidence type="ECO:0000256" key="10">
    <source>
        <dbReference type="ARBA" id="ARBA00022833"/>
    </source>
</evidence>
<evidence type="ECO:0000256" key="14">
    <source>
        <dbReference type="ARBA" id="ARBA00048432"/>
    </source>
</evidence>
<dbReference type="PANTHER" id="PTHR43788:SF8">
    <property type="entry name" value="DNA-BINDING PROTEIN SMUBP-2"/>
    <property type="match status" value="1"/>
</dbReference>
<feature type="compositionally biased region" description="Basic and acidic residues" evidence="17">
    <location>
        <begin position="1018"/>
        <end position="1051"/>
    </location>
</feature>
<dbReference type="SMART" id="SM00487">
    <property type="entry name" value="DEXDc"/>
    <property type="match status" value="1"/>
</dbReference>
<keyword evidence="8" id="KW-0378">Hydrolase</keyword>
<dbReference type="InterPro" id="IPR027417">
    <property type="entry name" value="P-loop_NTPase"/>
</dbReference>
<evidence type="ECO:0000256" key="3">
    <source>
        <dbReference type="ARBA" id="ARBA00007913"/>
    </source>
</evidence>
<dbReference type="InterPro" id="IPR050534">
    <property type="entry name" value="Coronavir_polyprotein_1ab"/>
</dbReference>
<dbReference type="Proteomes" id="UP000694845">
    <property type="component" value="Unplaced"/>
</dbReference>
<evidence type="ECO:0000256" key="11">
    <source>
        <dbReference type="ARBA" id="ARBA00022840"/>
    </source>
</evidence>
<dbReference type="InterPro" id="IPR000058">
    <property type="entry name" value="Znf_AN1"/>
</dbReference>
<dbReference type="InterPro" id="IPR048761">
    <property type="entry name" value="SMUBP-2_HCS1_1B"/>
</dbReference>
<dbReference type="InterPro" id="IPR035896">
    <property type="entry name" value="AN1-like_Znf"/>
</dbReference>
<dbReference type="GO" id="GO:0005524">
    <property type="term" value="F:ATP binding"/>
    <property type="evidence" value="ECO:0007669"/>
    <property type="project" value="UniProtKB-KW"/>
</dbReference>
<dbReference type="GO" id="GO:0008270">
    <property type="term" value="F:zinc ion binding"/>
    <property type="evidence" value="ECO:0007669"/>
    <property type="project" value="UniProtKB-KW"/>
</dbReference>
<dbReference type="PROSITE" id="PS51039">
    <property type="entry name" value="ZF_AN1"/>
    <property type="match status" value="1"/>
</dbReference>
<feature type="compositionally biased region" description="Basic and acidic residues" evidence="17">
    <location>
        <begin position="792"/>
        <end position="802"/>
    </location>
</feature>
<dbReference type="CDD" id="cd18808">
    <property type="entry name" value="SF1_C_Upf1"/>
    <property type="match status" value="1"/>
</dbReference>
<feature type="compositionally biased region" description="Basic and acidic residues" evidence="17">
    <location>
        <begin position="699"/>
        <end position="715"/>
    </location>
</feature>
<dbReference type="GO" id="GO:0003677">
    <property type="term" value="F:DNA binding"/>
    <property type="evidence" value="ECO:0007669"/>
    <property type="project" value="InterPro"/>
</dbReference>
<feature type="compositionally biased region" description="Basic residues" evidence="17">
    <location>
        <begin position="686"/>
        <end position="698"/>
    </location>
</feature>
<reference evidence="21" key="1">
    <citation type="submission" date="2025-08" db="UniProtKB">
        <authorList>
            <consortium name="RefSeq"/>
        </authorList>
    </citation>
    <scope>IDENTIFICATION</scope>
</reference>
<keyword evidence="4" id="KW-0963">Cytoplasm</keyword>
<proteinExistence type="inferred from homology"/>
<name>A0A8B7YN41_ACAPL</name>
<evidence type="ECO:0000256" key="13">
    <source>
        <dbReference type="ARBA" id="ARBA00023242"/>
    </source>
</evidence>
<feature type="compositionally biased region" description="Basic and acidic residues" evidence="17">
    <location>
        <begin position="919"/>
        <end position="928"/>
    </location>
</feature>
<dbReference type="InterPro" id="IPR041677">
    <property type="entry name" value="DNA2/NAM7_AAA_11"/>
</dbReference>
<evidence type="ECO:0000256" key="8">
    <source>
        <dbReference type="ARBA" id="ARBA00022801"/>
    </source>
</evidence>
<gene>
    <name evidence="21" type="primary">LOC110981122</name>
</gene>
<keyword evidence="13" id="KW-0539">Nucleus</keyword>
<accession>A0A8B7YN41</accession>
<keyword evidence="6" id="KW-0547">Nucleotide-binding</keyword>
<dbReference type="GO" id="GO:0043139">
    <property type="term" value="F:5'-3' DNA helicase activity"/>
    <property type="evidence" value="ECO:0007669"/>
    <property type="project" value="TreeGrafter"/>
</dbReference>
<feature type="region of interest" description="Disordered" evidence="17">
    <location>
        <begin position="777"/>
        <end position="802"/>
    </location>
</feature>
<comment type="subcellular location">
    <subcellularLocation>
        <location evidence="2">Cytoplasm</location>
    </subcellularLocation>
    <subcellularLocation>
        <location evidence="1">Nucleus</location>
    </subcellularLocation>
</comment>
<dbReference type="GO" id="GO:0005737">
    <property type="term" value="C:cytoplasm"/>
    <property type="evidence" value="ECO:0007669"/>
    <property type="project" value="UniProtKB-SubCell"/>
</dbReference>
<dbReference type="InterPro" id="IPR004483">
    <property type="entry name" value="SMUBP-2/Hcs1-like"/>
</dbReference>
<dbReference type="Gene3D" id="3.40.50.300">
    <property type="entry name" value="P-loop containing nucleotide triphosphate hydrolases"/>
    <property type="match status" value="2"/>
</dbReference>
<dbReference type="Pfam" id="PF13086">
    <property type="entry name" value="AAA_11"/>
    <property type="match status" value="1"/>
</dbReference>
<evidence type="ECO:0000256" key="2">
    <source>
        <dbReference type="ARBA" id="ARBA00004496"/>
    </source>
</evidence>
<evidence type="ECO:0000259" key="18">
    <source>
        <dbReference type="PROSITE" id="PS51039"/>
    </source>
</evidence>
<feature type="domain" description="AN1-type" evidence="18">
    <location>
        <begin position="958"/>
        <end position="1007"/>
    </location>
</feature>
<dbReference type="SUPFAM" id="SSF52540">
    <property type="entry name" value="P-loop containing nucleoside triphosphate hydrolases"/>
    <property type="match status" value="1"/>
</dbReference>